<keyword evidence="4" id="KW-1185">Reference proteome</keyword>
<dbReference type="AlphaFoldDB" id="A0A6M4IRY6"/>
<dbReference type="KEGG" id="ggr:HKW67_15320"/>
<gene>
    <name evidence="3" type="ORF">HKW67_15320</name>
</gene>
<feature type="chain" id="PRO_5026984516" evidence="1">
    <location>
        <begin position="35"/>
        <end position="574"/>
    </location>
</feature>
<evidence type="ECO:0000259" key="2">
    <source>
        <dbReference type="Pfam" id="PF07969"/>
    </source>
</evidence>
<dbReference type="SUPFAM" id="SSF51338">
    <property type="entry name" value="Composite domain of metallo-dependent hydrolases"/>
    <property type="match status" value="1"/>
</dbReference>
<dbReference type="Gene3D" id="2.30.40.10">
    <property type="entry name" value="Urease, subunit C, domain 1"/>
    <property type="match status" value="1"/>
</dbReference>
<evidence type="ECO:0000313" key="3">
    <source>
        <dbReference type="EMBL" id="QJR36788.1"/>
    </source>
</evidence>
<feature type="domain" description="Amidohydrolase 3" evidence="2">
    <location>
        <begin position="86"/>
        <end position="568"/>
    </location>
</feature>
<dbReference type="Gene3D" id="3.20.20.140">
    <property type="entry name" value="Metal-dependent hydrolases"/>
    <property type="match status" value="1"/>
</dbReference>
<dbReference type="SUPFAM" id="SSF51556">
    <property type="entry name" value="Metallo-dependent hydrolases"/>
    <property type="match status" value="1"/>
</dbReference>
<dbReference type="GO" id="GO:0016810">
    <property type="term" value="F:hydrolase activity, acting on carbon-nitrogen (but not peptide) bonds"/>
    <property type="evidence" value="ECO:0007669"/>
    <property type="project" value="InterPro"/>
</dbReference>
<keyword evidence="3" id="KW-0378">Hydrolase</keyword>
<name>A0A6M4IRY6_9BACT</name>
<dbReference type="PANTHER" id="PTHR22642">
    <property type="entry name" value="IMIDAZOLONEPROPIONASE"/>
    <property type="match status" value="1"/>
</dbReference>
<dbReference type="EMBL" id="CP053085">
    <property type="protein sequence ID" value="QJR36788.1"/>
    <property type="molecule type" value="Genomic_DNA"/>
</dbReference>
<proteinExistence type="predicted"/>
<dbReference type="Proteomes" id="UP000500938">
    <property type="component" value="Chromosome"/>
</dbReference>
<reference evidence="3 4" key="1">
    <citation type="submission" date="2020-05" db="EMBL/GenBank/DDBJ databases">
        <title>Complete genome sequence of Gemmatimonas greenlandica TET16.</title>
        <authorList>
            <person name="Zeng Y."/>
        </authorList>
    </citation>
    <scope>NUCLEOTIDE SEQUENCE [LARGE SCALE GENOMIC DNA]</scope>
    <source>
        <strain evidence="3 4">TET16</strain>
    </source>
</reference>
<dbReference type="PANTHER" id="PTHR22642:SF2">
    <property type="entry name" value="PROTEIN LONG AFTER FAR-RED 3"/>
    <property type="match status" value="1"/>
</dbReference>
<dbReference type="Pfam" id="PF07969">
    <property type="entry name" value="Amidohydro_3"/>
    <property type="match status" value="1"/>
</dbReference>
<evidence type="ECO:0000256" key="1">
    <source>
        <dbReference type="SAM" id="SignalP"/>
    </source>
</evidence>
<evidence type="ECO:0000313" key="4">
    <source>
        <dbReference type="Proteomes" id="UP000500938"/>
    </source>
</evidence>
<dbReference type="InterPro" id="IPR011059">
    <property type="entry name" value="Metal-dep_hydrolase_composite"/>
</dbReference>
<dbReference type="RefSeq" id="WP_171226220.1">
    <property type="nucleotide sequence ID" value="NZ_CP053085.1"/>
</dbReference>
<protein>
    <submittedName>
        <fullName evidence="3">Amidohydrolase</fullName>
    </submittedName>
</protein>
<sequence>MSNSPMQNPMTTSLRTGALLAALAVLAPSLPAQPAVPPADAIYTNARIWTGDAEHPAAQALAIRGGKLVAVGSAAQALAFRGPSTKVIDLQGRRVVPGFSDSHWHLSLTDQADLTDAKSPAEIVRRLKAWAAKRPAGAWVVGRGWTPSDFPNNTPHRRFLDAAFPNQPVVLTDRDGHQSIANGRALALAKVTATTPDPARGVIEREANGVPTGLLKESARQLVVTLVPSPTPADMARRIDEETRKAASFGIVLIQDASGRAPDHPVFTILRAAAKADTLRVRYRAAFPFTPDASAATVRQYTKLRDSTTGPWLRVGIAKGMLDGTVDAKTAAMLEPYAGSDDTGLPFWPAATLNKGVARYDSAGIQVELHAIGDRAVRTALDAYANATKVNRTTGRRHRIEHIEVPALADLPRFKQFGVIASTQAIFATPDQTTLQNYAPLLGPERSSRANAFKKFDDAGAIQAFGSDYPVFPMDVLLGIYTAVTRQTPEGTPKGGWYPENRITVEAALRHYTKDAAYAAFMEKETGSLVVGHYADFVVLSSDILTIPPAELLKTRILLTIIGGREAYRSTSFP</sequence>
<dbReference type="InterPro" id="IPR013108">
    <property type="entry name" value="Amidohydro_3"/>
</dbReference>
<dbReference type="CDD" id="cd01300">
    <property type="entry name" value="YtcJ_like"/>
    <property type="match status" value="1"/>
</dbReference>
<keyword evidence="1" id="KW-0732">Signal</keyword>
<dbReference type="InterPro" id="IPR032466">
    <property type="entry name" value="Metal_Hydrolase"/>
</dbReference>
<organism evidence="3 4">
    <name type="scientific">Gemmatimonas groenlandica</name>
    <dbReference type="NCBI Taxonomy" id="2732249"/>
    <lineage>
        <taxon>Bacteria</taxon>
        <taxon>Pseudomonadati</taxon>
        <taxon>Gemmatimonadota</taxon>
        <taxon>Gemmatimonadia</taxon>
        <taxon>Gemmatimonadales</taxon>
        <taxon>Gemmatimonadaceae</taxon>
        <taxon>Gemmatimonas</taxon>
    </lineage>
</organism>
<feature type="signal peptide" evidence="1">
    <location>
        <begin position="1"/>
        <end position="34"/>
    </location>
</feature>
<accession>A0A6M4IRY6</accession>
<dbReference type="InterPro" id="IPR033932">
    <property type="entry name" value="YtcJ-like"/>
</dbReference>
<dbReference type="Gene3D" id="3.10.310.70">
    <property type="match status" value="1"/>
</dbReference>